<name>A0A3P7P8M9_DIBLA</name>
<feature type="region of interest" description="Disordered" evidence="1">
    <location>
        <begin position="22"/>
        <end position="58"/>
    </location>
</feature>
<feature type="compositionally biased region" description="Polar residues" evidence="1">
    <location>
        <begin position="40"/>
        <end position="53"/>
    </location>
</feature>
<evidence type="ECO:0000313" key="2">
    <source>
        <dbReference type="EMBL" id="VDN16412.1"/>
    </source>
</evidence>
<dbReference type="SUPFAM" id="SSF54001">
    <property type="entry name" value="Cysteine proteinases"/>
    <property type="match status" value="1"/>
</dbReference>
<accession>A0A3P7P8M9</accession>
<proteinExistence type="predicted"/>
<feature type="region of interest" description="Disordered" evidence="1">
    <location>
        <begin position="150"/>
        <end position="177"/>
    </location>
</feature>
<dbReference type="AlphaFoldDB" id="A0A3P7P8M9"/>
<dbReference type="Proteomes" id="UP000281553">
    <property type="component" value="Unassembled WGS sequence"/>
</dbReference>
<reference evidence="2 3" key="1">
    <citation type="submission" date="2018-11" db="EMBL/GenBank/DDBJ databases">
        <authorList>
            <consortium name="Pathogen Informatics"/>
        </authorList>
    </citation>
    <scope>NUCLEOTIDE SEQUENCE [LARGE SCALE GENOMIC DNA]</scope>
</reference>
<evidence type="ECO:0000313" key="3">
    <source>
        <dbReference type="Proteomes" id="UP000281553"/>
    </source>
</evidence>
<gene>
    <name evidence="2" type="ORF">DILT_LOCUS12243</name>
</gene>
<evidence type="ECO:0000256" key="1">
    <source>
        <dbReference type="SAM" id="MobiDB-lite"/>
    </source>
</evidence>
<feature type="compositionally biased region" description="Low complexity" evidence="1">
    <location>
        <begin position="211"/>
        <end position="224"/>
    </location>
</feature>
<dbReference type="EMBL" id="UYRU01065762">
    <property type="protein sequence ID" value="VDN16412.1"/>
    <property type="molecule type" value="Genomic_DNA"/>
</dbReference>
<protein>
    <submittedName>
        <fullName evidence="2">Uncharacterized protein</fullName>
    </submittedName>
</protein>
<feature type="region of interest" description="Disordered" evidence="1">
    <location>
        <begin position="197"/>
        <end position="228"/>
    </location>
</feature>
<dbReference type="CDD" id="cd02257">
    <property type="entry name" value="Peptidase_C19"/>
    <property type="match status" value="1"/>
</dbReference>
<keyword evidence="3" id="KW-1185">Reference proteome</keyword>
<dbReference type="InterPro" id="IPR038765">
    <property type="entry name" value="Papain-like_cys_pep_sf"/>
</dbReference>
<sequence length="277" mass="30433">MDFVACPQPLIPTALLQREMSSTSGYKGRKSHSFARDIQTRTSADSVAPSQKARQGERLADRMKAMCLGGQKASPEALTTSHNNGDNRVIRTASNEHFDPGTPRTTVWRSKLFAQATPGMVDDMKQEMPYLQRHRQSHASTMFLQDISDRSDTAASSGQEEAVHGGRVGQDMPSRGLKMKDSLSINFGMTSIIKARRTRNQGHTSEHMRSRGSNISSASSVDSVTPPPPAANAVEYGKWFDFNDNVVTEVDVTAFSGVFQGPECAYMLFYKVNPNPV</sequence>
<organism evidence="2 3">
    <name type="scientific">Dibothriocephalus latus</name>
    <name type="common">Fish tapeworm</name>
    <name type="synonym">Diphyllobothrium latum</name>
    <dbReference type="NCBI Taxonomy" id="60516"/>
    <lineage>
        <taxon>Eukaryota</taxon>
        <taxon>Metazoa</taxon>
        <taxon>Spiralia</taxon>
        <taxon>Lophotrochozoa</taxon>
        <taxon>Platyhelminthes</taxon>
        <taxon>Cestoda</taxon>
        <taxon>Eucestoda</taxon>
        <taxon>Diphyllobothriidea</taxon>
        <taxon>Diphyllobothriidae</taxon>
        <taxon>Dibothriocephalus</taxon>
    </lineage>
</organism>
<dbReference type="OrthoDB" id="289038at2759"/>